<proteinExistence type="predicted"/>
<gene>
    <name evidence="1" type="ORF">QJS10_CPB15g01455</name>
</gene>
<dbReference type="AlphaFoldDB" id="A0AAV9D9B0"/>
<dbReference type="GO" id="GO:0005759">
    <property type="term" value="C:mitochondrial matrix"/>
    <property type="evidence" value="ECO:0007669"/>
    <property type="project" value="InterPro"/>
</dbReference>
<organism evidence="1 2">
    <name type="scientific">Acorus calamus</name>
    <name type="common">Sweet flag</name>
    <dbReference type="NCBI Taxonomy" id="4465"/>
    <lineage>
        <taxon>Eukaryota</taxon>
        <taxon>Viridiplantae</taxon>
        <taxon>Streptophyta</taxon>
        <taxon>Embryophyta</taxon>
        <taxon>Tracheophyta</taxon>
        <taxon>Spermatophyta</taxon>
        <taxon>Magnoliopsida</taxon>
        <taxon>Liliopsida</taxon>
        <taxon>Acoraceae</taxon>
        <taxon>Acorus</taxon>
    </lineage>
</organism>
<evidence type="ECO:0000313" key="2">
    <source>
        <dbReference type="Proteomes" id="UP001180020"/>
    </source>
</evidence>
<protein>
    <recommendedName>
        <fullName evidence="3">PH domain-containing protein</fullName>
    </recommendedName>
</protein>
<keyword evidence="2" id="KW-1185">Reference proteome</keyword>
<dbReference type="Proteomes" id="UP001180020">
    <property type="component" value="Unassembled WGS sequence"/>
</dbReference>
<accession>A0AAV9D9B0</accession>
<dbReference type="EMBL" id="JAUJYO010000015">
    <property type="protein sequence ID" value="KAK1297409.1"/>
    <property type="molecule type" value="Genomic_DNA"/>
</dbReference>
<dbReference type="SUPFAM" id="SSF54529">
    <property type="entry name" value="Mitochondrial glycoprotein MAM33-like"/>
    <property type="match status" value="1"/>
</dbReference>
<dbReference type="Pfam" id="PF02330">
    <property type="entry name" value="MAM33"/>
    <property type="match status" value="1"/>
</dbReference>
<name>A0AAV9D9B0_ACOCL</name>
<sequence length="73" mass="8522">MEGINEDLTDFLLLHLHKKEHSQYVKWLQKLESITEGYVRSYANNLTFATVKEHSIKTGFVLPPPLHELIVFL</sequence>
<dbReference type="InterPro" id="IPR003428">
    <property type="entry name" value="MAM33"/>
</dbReference>
<reference evidence="1" key="1">
    <citation type="journal article" date="2023" name="Nat. Commun.">
        <title>Diploid and tetraploid genomes of Acorus and the evolution of monocots.</title>
        <authorList>
            <person name="Ma L."/>
            <person name="Liu K.W."/>
            <person name="Li Z."/>
            <person name="Hsiao Y.Y."/>
            <person name="Qi Y."/>
            <person name="Fu T."/>
            <person name="Tang G.D."/>
            <person name="Zhang D."/>
            <person name="Sun W.H."/>
            <person name="Liu D.K."/>
            <person name="Li Y."/>
            <person name="Chen G.Z."/>
            <person name="Liu X.D."/>
            <person name="Liao X.Y."/>
            <person name="Jiang Y.T."/>
            <person name="Yu X."/>
            <person name="Hao Y."/>
            <person name="Huang J."/>
            <person name="Zhao X.W."/>
            <person name="Ke S."/>
            <person name="Chen Y.Y."/>
            <person name="Wu W.L."/>
            <person name="Hsu J.L."/>
            <person name="Lin Y.F."/>
            <person name="Huang M.D."/>
            <person name="Li C.Y."/>
            <person name="Huang L."/>
            <person name="Wang Z.W."/>
            <person name="Zhao X."/>
            <person name="Zhong W.Y."/>
            <person name="Peng D.H."/>
            <person name="Ahmad S."/>
            <person name="Lan S."/>
            <person name="Zhang J.S."/>
            <person name="Tsai W.C."/>
            <person name="Van de Peer Y."/>
            <person name="Liu Z.J."/>
        </authorList>
    </citation>
    <scope>NUCLEOTIDE SEQUENCE</scope>
    <source>
        <strain evidence="1">CP</strain>
    </source>
</reference>
<evidence type="ECO:0000313" key="1">
    <source>
        <dbReference type="EMBL" id="KAK1297409.1"/>
    </source>
</evidence>
<dbReference type="Gene3D" id="3.10.280.10">
    <property type="entry name" value="Mitochondrial glycoprotein"/>
    <property type="match status" value="1"/>
</dbReference>
<reference evidence="1" key="2">
    <citation type="submission" date="2023-06" db="EMBL/GenBank/DDBJ databases">
        <authorList>
            <person name="Ma L."/>
            <person name="Liu K.-W."/>
            <person name="Li Z."/>
            <person name="Hsiao Y.-Y."/>
            <person name="Qi Y."/>
            <person name="Fu T."/>
            <person name="Tang G."/>
            <person name="Zhang D."/>
            <person name="Sun W.-H."/>
            <person name="Liu D.-K."/>
            <person name="Li Y."/>
            <person name="Chen G.-Z."/>
            <person name="Liu X.-D."/>
            <person name="Liao X.-Y."/>
            <person name="Jiang Y.-T."/>
            <person name="Yu X."/>
            <person name="Hao Y."/>
            <person name="Huang J."/>
            <person name="Zhao X.-W."/>
            <person name="Ke S."/>
            <person name="Chen Y.-Y."/>
            <person name="Wu W.-L."/>
            <person name="Hsu J.-L."/>
            <person name="Lin Y.-F."/>
            <person name="Huang M.-D."/>
            <person name="Li C.-Y."/>
            <person name="Huang L."/>
            <person name="Wang Z.-W."/>
            <person name="Zhao X."/>
            <person name="Zhong W.-Y."/>
            <person name="Peng D.-H."/>
            <person name="Ahmad S."/>
            <person name="Lan S."/>
            <person name="Zhang J.-S."/>
            <person name="Tsai W.-C."/>
            <person name="Van De Peer Y."/>
            <person name="Liu Z.-J."/>
        </authorList>
    </citation>
    <scope>NUCLEOTIDE SEQUENCE</scope>
    <source>
        <strain evidence="1">CP</strain>
        <tissue evidence="1">Leaves</tissue>
    </source>
</reference>
<dbReference type="InterPro" id="IPR036561">
    <property type="entry name" value="MAM33_sf"/>
</dbReference>
<evidence type="ECO:0008006" key="3">
    <source>
        <dbReference type="Google" id="ProtNLM"/>
    </source>
</evidence>
<comment type="caution">
    <text evidence="1">The sequence shown here is derived from an EMBL/GenBank/DDBJ whole genome shotgun (WGS) entry which is preliminary data.</text>
</comment>